<evidence type="ECO:0000256" key="7">
    <source>
        <dbReference type="ARBA" id="ARBA00022691"/>
    </source>
</evidence>
<dbReference type="Gene3D" id="3.40.1280.10">
    <property type="match status" value="1"/>
</dbReference>
<organism evidence="19 20">
    <name type="scientific">Merluccius polli</name>
    <name type="common">Benguela hake</name>
    <name type="synonym">Merluccius cadenati</name>
    <dbReference type="NCBI Taxonomy" id="89951"/>
    <lineage>
        <taxon>Eukaryota</taxon>
        <taxon>Metazoa</taxon>
        <taxon>Chordata</taxon>
        <taxon>Craniata</taxon>
        <taxon>Vertebrata</taxon>
        <taxon>Euteleostomi</taxon>
        <taxon>Actinopterygii</taxon>
        <taxon>Neopterygii</taxon>
        <taxon>Teleostei</taxon>
        <taxon>Neoteleostei</taxon>
        <taxon>Acanthomorphata</taxon>
        <taxon>Zeiogadaria</taxon>
        <taxon>Gadariae</taxon>
        <taxon>Gadiformes</taxon>
        <taxon>Gadoidei</taxon>
        <taxon>Merlucciidae</taxon>
        <taxon>Merluccius</taxon>
    </lineage>
</organism>
<evidence type="ECO:0000313" key="19">
    <source>
        <dbReference type="EMBL" id="KAK0147438.1"/>
    </source>
</evidence>
<proteinExistence type="inferred from homology"/>
<evidence type="ECO:0000313" key="20">
    <source>
        <dbReference type="Proteomes" id="UP001174136"/>
    </source>
</evidence>
<comment type="subunit">
    <text evidence="12">Homodimer. Part of the small subunit (SSU) processome, composed of more than 70 proteins and the RNA chaperone small nucleolar RNA (snoRNA) U3.</text>
</comment>
<dbReference type="InterPro" id="IPR029026">
    <property type="entry name" value="tRNA_m1G_MTases_N"/>
</dbReference>
<keyword evidence="7" id="KW-0949">S-adenosyl-L-methionine</keyword>
<evidence type="ECO:0000256" key="18">
    <source>
        <dbReference type="SAM" id="MobiDB-lite"/>
    </source>
</evidence>
<dbReference type="AlphaFoldDB" id="A0AA47P4L2"/>
<dbReference type="GO" id="GO:0070475">
    <property type="term" value="P:rRNA base methylation"/>
    <property type="evidence" value="ECO:0007669"/>
    <property type="project" value="InterPro"/>
</dbReference>
<dbReference type="Proteomes" id="UP001174136">
    <property type="component" value="Unassembled WGS sequence"/>
</dbReference>
<keyword evidence="20" id="KW-1185">Reference proteome</keyword>
<name>A0AA47P4L2_MERPO</name>
<dbReference type="GO" id="GO:0032040">
    <property type="term" value="C:small-subunit processome"/>
    <property type="evidence" value="ECO:0007669"/>
    <property type="project" value="TreeGrafter"/>
</dbReference>
<evidence type="ECO:0000256" key="14">
    <source>
        <dbReference type="ARBA" id="ARBA00077532"/>
    </source>
</evidence>
<dbReference type="InterPro" id="IPR005304">
    <property type="entry name" value="Rbsml_bgen_MeTrfase_EMG1/NEP1"/>
</dbReference>
<comment type="similarity">
    <text evidence="2">Belongs to the class IV-like SAM-binding methyltransferase superfamily. RNA methyltransferase NEP1 family.</text>
</comment>
<accession>A0AA47P4L2</accession>
<dbReference type="GO" id="GO:0070037">
    <property type="term" value="F:rRNA (pseudouridine) methyltransferase activity"/>
    <property type="evidence" value="ECO:0007669"/>
    <property type="project" value="InterPro"/>
</dbReference>
<dbReference type="PANTHER" id="PTHR12636">
    <property type="entry name" value="NEP1/MRA1"/>
    <property type="match status" value="1"/>
</dbReference>
<dbReference type="FunFam" id="3.40.1280.10:FF:000003">
    <property type="entry name" value="Ribosomal RNA small subunit methyltransferase"/>
    <property type="match status" value="1"/>
</dbReference>
<keyword evidence="10" id="KW-0539">Nucleus</keyword>
<protein>
    <recommendedName>
        <fullName evidence="15">18S rRNA (pseudouridine(1248)-N1)-methyltransferase</fullName>
    </recommendedName>
    <alternativeName>
        <fullName evidence="17">18S rRNA Psi1248 methyltransferase</fullName>
    </alternativeName>
    <alternativeName>
        <fullName evidence="13">Nucleolar protein EMG1 homolog</fullName>
    </alternativeName>
    <alternativeName>
        <fullName evidence="16">Protein C2f</fullName>
    </alternativeName>
    <alternativeName>
        <fullName evidence="14">Ribosome biogenesis protein NEP1</fullName>
    </alternativeName>
</protein>
<dbReference type="CDD" id="cd18088">
    <property type="entry name" value="Nep1-like"/>
    <property type="match status" value="1"/>
</dbReference>
<keyword evidence="5 19" id="KW-0489">Methyltransferase</keyword>
<comment type="catalytic activity">
    <reaction evidence="11">
        <text>pseudouridine(1248) in human 18S rRNA + S-adenosyl-L-methionine = N(1)-methylpseudouridine(1248) in human 18S rRNA + S-adenosyl-L-homocysteine + H(+)</text>
        <dbReference type="Rhea" id="RHEA:46712"/>
        <dbReference type="Rhea" id="RHEA-COMP:11638"/>
        <dbReference type="Rhea" id="RHEA-COMP:11639"/>
        <dbReference type="ChEBI" id="CHEBI:15378"/>
        <dbReference type="ChEBI" id="CHEBI:57856"/>
        <dbReference type="ChEBI" id="CHEBI:59789"/>
        <dbReference type="ChEBI" id="CHEBI:65314"/>
        <dbReference type="ChEBI" id="CHEBI:74890"/>
    </reaction>
</comment>
<dbReference type="PANTHER" id="PTHR12636:SF5">
    <property type="entry name" value="RIBOSOMAL RNA SMALL SUBUNIT METHYLTRANSFERASE NEP1"/>
    <property type="match status" value="1"/>
</dbReference>
<evidence type="ECO:0000256" key="11">
    <source>
        <dbReference type="ARBA" id="ARBA00051029"/>
    </source>
</evidence>
<reference evidence="19" key="1">
    <citation type="journal article" date="2023" name="Front. Mar. Sci.">
        <title>A new Merluccius polli reference genome to investigate the effects of global change in West African waters.</title>
        <authorList>
            <person name="Mateo J.L."/>
            <person name="Blanco-Fernandez C."/>
            <person name="Garcia-Vazquez E."/>
            <person name="Machado-Schiaffino G."/>
        </authorList>
    </citation>
    <scope>NUCLEOTIDE SEQUENCE</scope>
    <source>
        <strain evidence="19">C29</strain>
        <tissue evidence="19">Fin</tissue>
    </source>
</reference>
<evidence type="ECO:0000256" key="6">
    <source>
        <dbReference type="ARBA" id="ARBA00022679"/>
    </source>
</evidence>
<evidence type="ECO:0000256" key="2">
    <source>
        <dbReference type="ARBA" id="ARBA00008115"/>
    </source>
</evidence>
<keyword evidence="8" id="KW-0699">rRNA-binding</keyword>
<evidence type="ECO:0000256" key="15">
    <source>
        <dbReference type="ARBA" id="ARBA00078441"/>
    </source>
</evidence>
<dbReference type="InterPro" id="IPR029028">
    <property type="entry name" value="Alpha/beta_knot_MTases"/>
</dbReference>
<dbReference type="EMBL" id="JAOPHQ010002304">
    <property type="protein sequence ID" value="KAK0147438.1"/>
    <property type="molecule type" value="Genomic_DNA"/>
</dbReference>
<dbReference type="SUPFAM" id="SSF75217">
    <property type="entry name" value="alpha/beta knot"/>
    <property type="match status" value="1"/>
</dbReference>
<keyword evidence="4" id="KW-0698">rRNA processing</keyword>
<evidence type="ECO:0000256" key="5">
    <source>
        <dbReference type="ARBA" id="ARBA00022603"/>
    </source>
</evidence>
<comment type="caution">
    <text evidence="19">The sequence shown here is derived from an EMBL/GenBank/DDBJ whole genome shotgun (WGS) entry which is preliminary data.</text>
</comment>
<evidence type="ECO:0000256" key="12">
    <source>
        <dbReference type="ARBA" id="ARBA00063756"/>
    </source>
</evidence>
<evidence type="ECO:0000256" key="4">
    <source>
        <dbReference type="ARBA" id="ARBA00022552"/>
    </source>
</evidence>
<gene>
    <name evidence="19" type="primary">Emg1</name>
    <name evidence="19" type="ORF">N1851_013100</name>
</gene>
<evidence type="ECO:0000256" key="3">
    <source>
        <dbReference type="ARBA" id="ARBA00022517"/>
    </source>
</evidence>
<feature type="region of interest" description="Disordered" evidence="18">
    <location>
        <begin position="1"/>
        <end position="25"/>
    </location>
</feature>
<comment type="subcellular location">
    <subcellularLocation>
        <location evidence="1">Nucleus</location>
        <location evidence="1">Nucleolus</location>
    </subcellularLocation>
</comment>
<evidence type="ECO:0000256" key="10">
    <source>
        <dbReference type="ARBA" id="ARBA00023242"/>
    </source>
</evidence>
<evidence type="ECO:0000256" key="9">
    <source>
        <dbReference type="ARBA" id="ARBA00022884"/>
    </source>
</evidence>
<keyword evidence="9" id="KW-0694">RNA-binding</keyword>
<sequence length="326" mass="36269">MAARSGDKRGLEHLDEYEPKPAKHMRSLHDRMAERRLVVILEGATLETVKVGKTFELMNCDQHKNMIIKSGRDPGTIRPDIAHQCLLMLMDSPLNRAGLLQVYIHTERNALIEINPQTRIPRTFNRFCGLMVQLLHKLSVRAADGSQRLLRMIKNPVSDHLPPGCPRIATSFTSGEAVCSRSVVPEEGPAAVVIGAFAHGAVNVDYTEKTVSISNYPLSAALTCAKMCSAFEEQDLPRDQTLQRRVDALVVLGDVIQAVSQHVLELRHGDAPAVTALRHRADDALREPRWQPLLGNGRSRRLCFGLIPGATNRSPYKIRNIGYKQQ</sequence>
<keyword evidence="6" id="KW-0808">Transferase</keyword>
<keyword evidence="3" id="KW-0690">Ribosome biogenesis</keyword>
<dbReference type="Pfam" id="PF03587">
    <property type="entry name" value="EMG1"/>
    <property type="match status" value="1"/>
</dbReference>
<evidence type="ECO:0000256" key="13">
    <source>
        <dbReference type="ARBA" id="ARBA00075957"/>
    </source>
</evidence>
<dbReference type="GO" id="GO:0019843">
    <property type="term" value="F:rRNA binding"/>
    <property type="evidence" value="ECO:0007669"/>
    <property type="project" value="UniProtKB-KW"/>
</dbReference>
<evidence type="ECO:0000256" key="1">
    <source>
        <dbReference type="ARBA" id="ARBA00004604"/>
    </source>
</evidence>
<evidence type="ECO:0000256" key="17">
    <source>
        <dbReference type="ARBA" id="ARBA00079971"/>
    </source>
</evidence>
<evidence type="ECO:0000256" key="8">
    <source>
        <dbReference type="ARBA" id="ARBA00022730"/>
    </source>
</evidence>
<evidence type="ECO:0000256" key="16">
    <source>
        <dbReference type="ARBA" id="ARBA00079565"/>
    </source>
</evidence>